<dbReference type="PANTHER" id="PTHR43611:SF3">
    <property type="entry name" value="FLAVIN MONONUCLEOTIDE HYDROLASE 1, CHLOROPLATIC"/>
    <property type="match status" value="1"/>
</dbReference>
<dbReference type="InterPro" id="IPR006439">
    <property type="entry name" value="HAD-SF_hydro_IA"/>
</dbReference>
<sequence length="207" mass="23959">MIKNTTIKAITFDVGNVLVRWDPRNAYAPLFQNKSDLDHFLNNVCSLDWHTNHDRGMSFEDNIRARQKEFPEHAPMIGLYETIWDDMFSGIIEETVDLLHQLHAQNIPLFALTNFPAGKYVDFQEKYDFTALFQDAIVSGVEKITKPDPRLYQILLDRTGIPPEHILFIDDRLENLKTAQDLGFQTHHFVGADNLKEFLQTNNILPC</sequence>
<dbReference type="SFLD" id="SFLDG01129">
    <property type="entry name" value="C1.5:_HAD__Beta-PGM__Phosphata"/>
    <property type="match status" value="1"/>
</dbReference>
<dbReference type="Gene3D" id="3.40.50.1000">
    <property type="entry name" value="HAD superfamily/HAD-like"/>
    <property type="match status" value="1"/>
</dbReference>
<organism evidence="1">
    <name type="scientific">hydrothermal vent metagenome</name>
    <dbReference type="NCBI Taxonomy" id="652676"/>
    <lineage>
        <taxon>unclassified sequences</taxon>
        <taxon>metagenomes</taxon>
        <taxon>ecological metagenomes</taxon>
    </lineage>
</organism>
<evidence type="ECO:0008006" key="2">
    <source>
        <dbReference type="Google" id="ProtNLM"/>
    </source>
</evidence>
<dbReference type="SUPFAM" id="SSF56784">
    <property type="entry name" value="HAD-like"/>
    <property type="match status" value="1"/>
</dbReference>
<name>A0A3B0RXT6_9ZZZZ</name>
<protein>
    <recommendedName>
        <fullName evidence="2">Hydrolase, haloacid dehalogenase-like family</fullName>
    </recommendedName>
</protein>
<proteinExistence type="predicted"/>
<gene>
    <name evidence="1" type="ORF">MNBD_ALPHA02-1676</name>
</gene>
<dbReference type="SFLD" id="SFLDS00003">
    <property type="entry name" value="Haloacid_Dehalogenase"/>
    <property type="match status" value="1"/>
</dbReference>
<dbReference type="InterPro" id="IPR023198">
    <property type="entry name" value="PGP-like_dom2"/>
</dbReference>
<dbReference type="AlphaFoldDB" id="A0A3B0RXT6"/>
<dbReference type="EMBL" id="UOED01000031">
    <property type="protein sequence ID" value="VAV88155.1"/>
    <property type="molecule type" value="Genomic_DNA"/>
</dbReference>
<dbReference type="PANTHER" id="PTHR43611">
    <property type="entry name" value="ALPHA-D-GLUCOSE 1-PHOSPHATE PHOSPHATASE"/>
    <property type="match status" value="1"/>
</dbReference>
<dbReference type="NCBIfam" id="TIGR01509">
    <property type="entry name" value="HAD-SF-IA-v3"/>
    <property type="match status" value="1"/>
</dbReference>
<dbReference type="CDD" id="cd02603">
    <property type="entry name" value="HAD_sEH-N_like"/>
    <property type="match status" value="1"/>
</dbReference>
<dbReference type="PRINTS" id="PR00413">
    <property type="entry name" value="HADHALOGNASE"/>
</dbReference>
<dbReference type="Gene3D" id="1.10.150.240">
    <property type="entry name" value="Putative phosphatase, domain 2"/>
    <property type="match status" value="1"/>
</dbReference>
<dbReference type="InterPro" id="IPR023214">
    <property type="entry name" value="HAD_sf"/>
</dbReference>
<evidence type="ECO:0000313" key="1">
    <source>
        <dbReference type="EMBL" id="VAV88155.1"/>
    </source>
</evidence>
<dbReference type="Pfam" id="PF00702">
    <property type="entry name" value="Hydrolase"/>
    <property type="match status" value="1"/>
</dbReference>
<reference evidence="1" key="1">
    <citation type="submission" date="2018-06" db="EMBL/GenBank/DDBJ databases">
        <authorList>
            <person name="Zhirakovskaya E."/>
        </authorList>
    </citation>
    <scope>NUCLEOTIDE SEQUENCE</scope>
</reference>
<dbReference type="InterPro" id="IPR036412">
    <property type="entry name" value="HAD-like_sf"/>
</dbReference>
<accession>A0A3B0RXT6</accession>